<dbReference type="Proteomes" id="UP001054252">
    <property type="component" value="Unassembled WGS sequence"/>
</dbReference>
<evidence type="ECO:0000313" key="1">
    <source>
        <dbReference type="EMBL" id="GKV39157.1"/>
    </source>
</evidence>
<accession>A0AAV5LRI5</accession>
<dbReference type="EMBL" id="BPVZ01000132">
    <property type="protein sequence ID" value="GKV39157.1"/>
    <property type="molecule type" value="Genomic_DNA"/>
</dbReference>
<gene>
    <name evidence="1" type="ORF">SLEP1_g46966</name>
</gene>
<dbReference type="PANTHER" id="PTHR31390:SF2">
    <property type="entry name" value="EXPRESSED PROTEIN"/>
    <property type="match status" value="1"/>
</dbReference>
<proteinExistence type="predicted"/>
<name>A0AAV5LRI5_9ROSI</name>
<comment type="caution">
    <text evidence="1">The sequence shown here is derived from an EMBL/GenBank/DDBJ whole genome shotgun (WGS) entry which is preliminary data.</text>
</comment>
<keyword evidence="2" id="KW-1185">Reference proteome</keyword>
<reference evidence="1 2" key="1">
    <citation type="journal article" date="2021" name="Commun. Biol.">
        <title>The genome of Shorea leprosula (Dipterocarpaceae) highlights the ecological relevance of drought in aseasonal tropical rainforests.</title>
        <authorList>
            <person name="Ng K.K.S."/>
            <person name="Kobayashi M.J."/>
            <person name="Fawcett J.A."/>
            <person name="Hatakeyama M."/>
            <person name="Paape T."/>
            <person name="Ng C.H."/>
            <person name="Ang C.C."/>
            <person name="Tnah L.H."/>
            <person name="Lee C.T."/>
            <person name="Nishiyama T."/>
            <person name="Sese J."/>
            <person name="O'Brien M.J."/>
            <person name="Copetti D."/>
            <person name="Mohd Noor M.I."/>
            <person name="Ong R.C."/>
            <person name="Putra M."/>
            <person name="Sireger I.Z."/>
            <person name="Indrioko S."/>
            <person name="Kosugi Y."/>
            <person name="Izuno A."/>
            <person name="Isagi Y."/>
            <person name="Lee S.L."/>
            <person name="Shimizu K.K."/>
        </authorList>
    </citation>
    <scope>NUCLEOTIDE SEQUENCE [LARGE SCALE GENOMIC DNA]</scope>
    <source>
        <strain evidence="1">214</strain>
    </source>
</reference>
<sequence>MENKFINSQKDDLWEEDSLDGLGNIGELSGGDGINYSNSKSNRLVRSSHRSVIFNLKQLLTRKSFIKGSLLQNTRGLGNKIPRHVVTLEEKYLRRCLEQIHISAAKAARCNISVNFSSVKMGSLSDDFNPLKIRNEDTSDFGRFVFGCPLPAAGDESVVIGLSGQWIVGSIMGSKSMLNILKSPLLQKLGVLDADANFRRTGFNDVKGLISYDFMSSPGGLNNCASQKPEKVTTALGNYKYQSENFHKRWTSMSSTNSSCLDYPSSPPPISRGMLQCTWKSGIPHFVFSLDNQREVYVANLSKAESALDKGTEYLYLFHSSKRGNKGHKIYDKESHLVGKMKVSTSFTICSKNSKIMETQFVLFGGNENFFGEVQTSNMNYKKNKGQLKKFVDVFRTSPSSNQRSVSRFVGSSSVLENCSLELCQDTVNSSDALIGTNLLEEPLPTNLQLAAILVKDHLPENSQQEVGGWGLKFLKKVGAKPTIDTFEGSEQNACADNISSCSTSLDVLLPAGLHGGPRTGNGGPSSLVERWKSGGRCNCGGWDVGCPLTVLKTRSSREEDLPDVDVSEACKLFDFFIQGSEHGAPALRIASIRDGLYFVQFQSMLSALQSFSIAVSYIHTQSPALRPKNVQES</sequence>
<dbReference type="InterPro" id="IPR021916">
    <property type="entry name" value="DUF3527"/>
</dbReference>
<organism evidence="1 2">
    <name type="scientific">Rubroshorea leprosula</name>
    <dbReference type="NCBI Taxonomy" id="152421"/>
    <lineage>
        <taxon>Eukaryota</taxon>
        <taxon>Viridiplantae</taxon>
        <taxon>Streptophyta</taxon>
        <taxon>Embryophyta</taxon>
        <taxon>Tracheophyta</taxon>
        <taxon>Spermatophyta</taxon>
        <taxon>Magnoliopsida</taxon>
        <taxon>eudicotyledons</taxon>
        <taxon>Gunneridae</taxon>
        <taxon>Pentapetalae</taxon>
        <taxon>rosids</taxon>
        <taxon>malvids</taxon>
        <taxon>Malvales</taxon>
        <taxon>Dipterocarpaceae</taxon>
        <taxon>Rubroshorea</taxon>
    </lineage>
</organism>
<dbReference type="Pfam" id="PF12043">
    <property type="entry name" value="DUF3527"/>
    <property type="match status" value="1"/>
</dbReference>
<protein>
    <submittedName>
        <fullName evidence="1">Uncharacterized protein</fullName>
    </submittedName>
</protein>
<dbReference type="PANTHER" id="PTHR31390">
    <property type="entry name" value="EXPRESSED PROTEIN"/>
    <property type="match status" value="1"/>
</dbReference>
<evidence type="ECO:0000313" key="2">
    <source>
        <dbReference type="Proteomes" id="UP001054252"/>
    </source>
</evidence>
<dbReference type="AlphaFoldDB" id="A0AAV5LRI5"/>